<gene>
    <name evidence="1" type="ORF">HHL20_17815</name>
</gene>
<comment type="caution">
    <text evidence="1">The sequence shown here is derived from an EMBL/GenBank/DDBJ whole genome shotgun (WGS) entry which is preliminary data.</text>
</comment>
<dbReference type="RefSeq" id="WP_169232536.1">
    <property type="nucleotide sequence ID" value="NZ_JABBGF010000004.1"/>
</dbReference>
<name>A0A7Y0A9K2_9FLAO</name>
<proteinExistence type="predicted"/>
<organism evidence="1 2">
    <name type="scientific">Chryseobacterium cheonjiense</name>
    <dbReference type="NCBI Taxonomy" id="2728845"/>
    <lineage>
        <taxon>Bacteria</taxon>
        <taxon>Pseudomonadati</taxon>
        <taxon>Bacteroidota</taxon>
        <taxon>Flavobacteriia</taxon>
        <taxon>Flavobacteriales</taxon>
        <taxon>Weeksellaceae</taxon>
        <taxon>Chryseobacterium group</taxon>
        <taxon>Chryseobacterium</taxon>
    </lineage>
</organism>
<accession>A0A7Y0A9K2</accession>
<dbReference type="AlphaFoldDB" id="A0A7Y0A9K2"/>
<dbReference type="EMBL" id="JABBGF010000004">
    <property type="protein sequence ID" value="NML59189.1"/>
    <property type="molecule type" value="Genomic_DNA"/>
</dbReference>
<reference evidence="1 2" key="1">
    <citation type="submission" date="2020-04" db="EMBL/GenBank/DDBJ databases">
        <title>Chryseobacterium sp. RJ-7-14 sp. nov., isolated from Jeju soil.</title>
        <authorList>
            <person name="Dahal R.H."/>
            <person name="Chaudhary D.K."/>
        </authorList>
    </citation>
    <scope>NUCLEOTIDE SEQUENCE [LARGE SCALE GENOMIC DNA]</scope>
    <source>
        <strain evidence="1 2">RJ-7-14</strain>
    </source>
</reference>
<sequence>MKSLLCFFILFINMVCQPSGTGRLSGEKDWIGTYHFSAKNRDGMKTSFDIQIIRLDNITVKYMSDEDRPEIYKNIRSKFVTKDKISIPFSPKDKDMGIIYVEKVDNEFYISGSPIYFINPGNDDLPLKKVK</sequence>
<dbReference type="Proteomes" id="UP000552615">
    <property type="component" value="Unassembled WGS sequence"/>
</dbReference>
<evidence type="ECO:0000313" key="1">
    <source>
        <dbReference type="EMBL" id="NML59189.1"/>
    </source>
</evidence>
<protein>
    <submittedName>
        <fullName evidence="1">Uncharacterized protein</fullName>
    </submittedName>
</protein>
<evidence type="ECO:0000313" key="2">
    <source>
        <dbReference type="Proteomes" id="UP000552615"/>
    </source>
</evidence>
<keyword evidence="2" id="KW-1185">Reference proteome</keyword>